<accession>A0ACC1PDA8</accession>
<keyword evidence="2" id="KW-1185">Reference proteome</keyword>
<dbReference type="Proteomes" id="UP001143856">
    <property type="component" value="Unassembled WGS sequence"/>
</dbReference>
<organism evidence="1 2">
    <name type="scientific">Xylaria curta</name>
    <dbReference type="NCBI Taxonomy" id="42375"/>
    <lineage>
        <taxon>Eukaryota</taxon>
        <taxon>Fungi</taxon>
        <taxon>Dikarya</taxon>
        <taxon>Ascomycota</taxon>
        <taxon>Pezizomycotina</taxon>
        <taxon>Sordariomycetes</taxon>
        <taxon>Xylariomycetidae</taxon>
        <taxon>Xylariales</taxon>
        <taxon>Xylariaceae</taxon>
        <taxon>Xylaria</taxon>
    </lineage>
</organism>
<sequence length="560" mass="62318">MFDPSDPPKDLYDDIGDMRVYLEGNTSFSFIRRERYSSKGEKWNYVLAVSCTPGSHSSFDVHDELVAELRITRANDVGSSTELADFELGVAIGKDPMSTLSVGTAKDWLGNCVLKHEFCRAKIGEASLPTRFLDVGDGLGSDTIFLRESSDEEDCRYVALSHCWGTSRPLCLTLATLGTHKQGISIQDLPSTFKDAVTIVRTLGLGYLWIDSLCIVQDDAEDWRKEAGRMAGVYRNAHLVLSAARASSDEEGFLSARPRQDYVEFGIQGNAFPLILTLLPPSPPGEEYGIDTHIIADEPLSHRAWCLQERYLARRILHYGTKQMIWECGELRAAEDGDFAPTAKDQSGRIRRSATLSTTVFNARTREVEEETEVPEHRHMEWYAMIEDYTSRAITKDSDRLPALLGLRVALESEVEDSYLAGIWLNGLLEGLMWCAASSNKALARPDNFTGPSWTWASVKGPVRFPVYSWFDERARWKAQSTFEPLADYIIHDDTLNDDVATTPYLGLAAPILPIHGMEPRSETPPESNAALGSPPERSTVADRGFCFPGHGVGGKIQEY</sequence>
<gene>
    <name evidence="1" type="ORF">NUW58_g3221</name>
</gene>
<evidence type="ECO:0000313" key="1">
    <source>
        <dbReference type="EMBL" id="KAJ2989916.1"/>
    </source>
</evidence>
<comment type="caution">
    <text evidence="1">The sequence shown here is derived from an EMBL/GenBank/DDBJ whole genome shotgun (WGS) entry which is preliminary data.</text>
</comment>
<name>A0ACC1PDA8_9PEZI</name>
<proteinExistence type="predicted"/>
<evidence type="ECO:0000313" key="2">
    <source>
        <dbReference type="Proteomes" id="UP001143856"/>
    </source>
</evidence>
<reference evidence="1" key="1">
    <citation type="submission" date="2022-10" db="EMBL/GenBank/DDBJ databases">
        <title>Genome Sequence of Xylaria curta.</title>
        <authorList>
            <person name="Buettner E."/>
        </authorList>
    </citation>
    <scope>NUCLEOTIDE SEQUENCE</scope>
    <source>
        <strain evidence="1">Babe10</strain>
    </source>
</reference>
<dbReference type="EMBL" id="JAPDGR010000476">
    <property type="protein sequence ID" value="KAJ2989916.1"/>
    <property type="molecule type" value="Genomic_DNA"/>
</dbReference>
<protein>
    <submittedName>
        <fullName evidence="1">Uncharacterized protein</fullName>
    </submittedName>
</protein>